<evidence type="ECO:0000313" key="2">
    <source>
        <dbReference type="EMBL" id="QDV76175.1"/>
    </source>
</evidence>
<evidence type="ECO:0000313" key="3">
    <source>
        <dbReference type="Proteomes" id="UP000316426"/>
    </source>
</evidence>
<dbReference type="Proteomes" id="UP000316426">
    <property type="component" value="Chromosome"/>
</dbReference>
<sequence length="320" mass="34305">MTRVAGDVGKLGENGPIGAGLVWGRGDRVRYARRPLPTTPRSPLPSHTAMHTLAVINQKGGVGKTTTAVNLAASLARAGQRVGLIDLDPQAHASLHLGADPKRPSATTYDLLTGDATLDEVWFDTAEGVRVAPAHIDLAAAEMELASVVGREMILRDKLVGAEAQFDYVLVDCPPSLGVLTLNALSAVEDVFLPLQPHFLALHGLSKLMTTVGLVADRLNPRLKMAGVVLCMYESGVRLSAEVAADVEAYFGQLRQRGGPWRHVRLYDSRVRRNIRLAEAPSHGQSIFQYDAKSRGAEDYSALAGEVLAYYAGRELLAAA</sequence>
<keyword evidence="3" id="KW-1185">Reference proteome</keyword>
<protein>
    <submittedName>
        <fullName evidence="2">Soj-like protein</fullName>
        <ecNumber evidence="2">3.6.-.-</ecNumber>
    </submittedName>
</protein>
<dbReference type="Pfam" id="PF13614">
    <property type="entry name" value="AAA_31"/>
    <property type="match status" value="1"/>
</dbReference>
<accession>A0A518KEF4</accession>
<dbReference type="EC" id="3.6.-.-" evidence="2"/>
<dbReference type="Gene3D" id="3.40.50.300">
    <property type="entry name" value="P-loop containing nucleotide triphosphate hydrolases"/>
    <property type="match status" value="1"/>
</dbReference>
<dbReference type="AlphaFoldDB" id="A0A518KEF4"/>
<name>A0A518KEF4_9BACT</name>
<proteinExistence type="predicted"/>
<dbReference type="SUPFAM" id="SSF52540">
    <property type="entry name" value="P-loop containing nucleoside triphosphate hydrolases"/>
    <property type="match status" value="1"/>
</dbReference>
<dbReference type="PANTHER" id="PTHR13696:SF52">
    <property type="entry name" value="PARA FAMILY PROTEIN CT_582"/>
    <property type="match status" value="1"/>
</dbReference>
<dbReference type="FunFam" id="3.40.50.300:FF:000285">
    <property type="entry name" value="Sporulation initiation inhibitor Soj"/>
    <property type="match status" value="1"/>
</dbReference>
<evidence type="ECO:0000259" key="1">
    <source>
        <dbReference type="Pfam" id="PF13614"/>
    </source>
</evidence>
<dbReference type="InterPro" id="IPR050678">
    <property type="entry name" value="DNA_Partitioning_ATPase"/>
</dbReference>
<dbReference type="PANTHER" id="PTHR13696">
    <property type="entry name" value="P-LOOP CONTAINING NUCLEOSIDE TRIPHOSPHATE HYDROLASE"/>
    <property type="match status" value="1"/>
</dbReference>
<dbReference type="InterPro" id="IPR027417">
    <property type="entry name" value="P-loop_NTPase"/>
</dbReference>
<feature type="domain" description="AAA" evidence="1">
    <location>
        <begin position="50"/>
        <end position="225"/>
    </location>
</feature>
<dbReference type="EMBL" id="CP036349">
    <property type="protein sequence ID" value="QDV76175.1"/>
    <property type="molecule type" value="Genomic_DNA"/>
</dbReference>
<gene>
    <name evidence="2" type="ORF">Spa11_44000</name>
</gene>
<keyword evidence="2" id="KW-0378">Hydrolase</keyword>
<dbReference type="InterPro" id="IPR025669">
    <property type="entry name" value="AAA_dom"/>
</dbReference>
<reference evidence="2 3" key="1">
    <citation type="submission" date="2019-02" db="EMBL/GenBank/DDBJ databases">
        <title>Deep-cultivation of Planctomycetes and their phenomic and genomic characterization uncovers novel biology.</title>
        <authorList>
            <person name="Wiegand S."/>
            <person name="Jogler M."/>
            <person name="Boedeker C."/>
            <person name="Pinto D."/>
            <person name="Vollmers J."/>
            <person name="Rivas-Marin E."/>
            <person name="Kohn T."/>
            <person name="Peeters S.H."/>
            <person name="Heuer A."/>
            <person name="Rast P."/>
            <person name="Oberbeckmann S."/>
            <person name="Bunk B."/>
            <person name="Jeske O."/>
            <person name="Meyerdierks A."/>
            <person name="Storesund J.E."/>
            <person name="Kallscheuer N."/>
            <person name="Luecker S."/>
            <person name="Lage O.M."/>
            <person name="Pohl T."/>
            <person name="Merkel B.J."/>
            <person name="Hornburger P."/>
            <person name="Mueller R.-W."/>
            <person name="Bruemmer F."/>
            <person name="Labrenz M."/>
            <person name="Spormann A.M."/>
            <person name="Op den Camp H."/>
            <person name="Overmann J."/>
            <person name="Amann R."/>
            <person name="Jetten M.S.M."/>
            <person name="Mascher T."/>
            <person name="Medema M.H."/>
            <person name="Devos D.P."/>
            <person name="Kaster A.-K."/>
            <person name="Ovreas L."/>
            <person name="Rohde M."/>
            <person name="Galperin M.Y."/>
            <person name="Jogler C."/>
        </authorList>
    </citation>
    <scope>NUCLEOTIDE SEQUENCE [LARGE SCALE GENOMIC DNA]</scope>
    <source>
        <strain evidence="2 3">Spa11</strain>
    </source>
</reference>
<dbReference type="KEGG" id="bmei:Spa11_44000"/>
<organism evidence="2 3">
    <name type="scientific">Botrimarina mediterranea</name>
    <dbReference type="NCBI Taxonomy" id="2528022"/>
    <lineage>
        <taxon>Bacteria</taxon>
        <taxon>Pseudomonadati</taxon>
        <taxon>Planctomycetota</taxon>
        <taxon>Planctomycetia</taxon>
        <taxon>Pirellulales</taxon>
        <taxon>Lacipirellulaceae</taxon>
        <taxon>Botrimarina</taxon>
    </lineage>
</organism>
<dbReference type="CDD" id="cd02042">
    <property type="entry name" value="ParAB_family"/>
    <property type="match status" value="1"/>
</dbReference>
<dbReference type="GO" id="GO:0016787">
    <property type="term" value="F:hydrolase activity"/>
    <property type="evidence" value="ECO:0007669"/>
    <property type="project" value="UniProtKB-KW"/>
</dbReference>